<dbReference type="EMBL" id="AAXG02000010">
    <property type="protein sequence ID" value="EDN00636.1"/>
    <property type="molecule type" value="Genomic_DNA"/>
</dbReference>
<evidence type="ECO:0000256" key="1">
    <source>
        <dbReference type="ARBA" id="ARBA00004141"/>
    </source>
</evidence>
<evidence type="ECO:0000256" key="3">
    <source>
        <dbReference type="ARBA" id="ARBA00022692"/>
    </source>
</evidence>
<feature type="transmembrane region" description="Helical" evidence="6">
    <location>
        <begin position="401"/>
        <end position="419"/>
    </location>
</feature>
<dbReference type="Pfam" id="PF02133">
    <property type="entry name" value="Transp_cyt_pur"/>
    <property type="match status" value="1"/>
</dbReference>
<feature type="transmembrane region" description="Helical" evidence="6">
    <location>
        <begin position="34"/>
        <end position="54"/>
    </location>
</feature>
<feature type="transmembrane region" description="Helical" evidence="6">
    <location>
        <begin position="317"/>
        <end position="339"/>
    </location>
</feature>
<reference evidence="7 8" key="1">
    <citation type="submission" date="2007-04" db="EMBL/GenBank/DDBJ databases">
        <authorList>
            <person name="Fulton L."/>
            <person name="Clifton S."/>
            <person name="Fulton B."/>
            <person name="Xu J."/>
            <person name="Minx P."/>
            <person name="Pepin K.H."/>
            <person name="Johnson M."/>
            <person name="Thiruvilangam P."/>
            <person name="Bhonagiri V."/>
            <person name="Nash W.E."/>
            <person name="Mardis E.R."/>
            <person name="Wilson R.K."/>
        </authorList>
    </citation>
    <scope>NUCLEOTIDE SEQUENCE [LARGE SCALE GENOMIC DNA]</scope>
    <source>
        <strain evidence="7 8">ATCC 29799</strain>
    </source>
</reference>
<feature type="transmembrane region" description="Helical" evidence="6">
    <location>
        <begin position="136"/>
        <end position="155"/>
    </location>
</feature>
<dbReference type="Proteomes" id="UP000003639">
    <property type="component" value="Unassembled WGS sequence"/>
</dbReference>
<dbReference type="RefSeq" id="WP_006571950.1">
    <property type="nucleotide sequence ID" value="NZ_AAXG02000010.1"/>
</dbReference>
<dbReference type="AlphaFoldDB" id="A6NT73"/>
<evidence type="ECO:0000313" key="8">
    <source>
        <dbReference type="Proteomes" id="UP000003639"/>
    </source>
</evidence>
<feature type="transmembrane region" description="Helical" evidence="6">
    <location>
        <begin position="167"/>
        <end position="188"/>
    </location>
</feature>
<feature type="transmembrane region" description="Helical" evidence="6">
    <location>
        <begin position="239"/>
        <end position="265"/>
    </location>
</feature>
<dbReference type="InterPro" id="IPR001248">
    <property type="entry name" value="Pur-cyt_permease"/>
</dbReference>
<evidence type="ECO:0000256" key="4">
    <source>
        <dbReference type="ARBA" id="ARBA00022989"/>
    </source>
</evidence>
<evidence type="ECO:0000256" key="2">
    <source>
        <dbReference type="ARBA" id="ARBA00008974"/>
    </source>
</evidence>
<feature type="transmembrane region" description="Helical" evidence="6">
    <location>
        <begin position="345"/>
        <end position="365"/>
    </location>
</feature>
<feature type="transmembrane region" description="Helical" evidence="6">
    <location>
        <begin position="108"/>
        <end position="130"/>
    </location>
</feature>
<sequence>MCIVKETKAAVQTEAANSDEFSNQRVPMSARKGFLSLLTVSLGYVFVVTSMQAGGNIGAGLNFQDTVLAVLVSSVILAVLSCAMGVISAKSGLSLGLLSKYSFGKAGTYVPVAIVVITTIGWFSIDAYLIGQTTNTLFPVIPIVPVAILGGLGMTFTAMRGMKWMTYLSNVAVPLIIVFGIISMVLAVKDAGGIAGMMAIPQENPVDFGQAVAWGVGSYAVGAVMFTPDIMRFSKNARTAIIVMIITMMVGNTFMLLSGAIGSVVTGTPDVAIMLSMQGLLAPAFLVLVLNIWSTAQGCVYSGSMSLNSVVPKAKRTWLVAGFGIIGIIFALIGFYNYFGSYIDFLSAAVPPLGGIFLADFLVTYRQDYPEMDTVELPMVNIAGLIAWIVGFVVNRIDIGIGMPVINCIIVAFVVKAILGKVMGSGLKTKA</sequence>
<feature type="transmembrane region" description="Helical" evidence="6">
    <location>
        <begin position="208"/>
        <end position="227"/>
    </location>
</feature>
<dbReference type="GO" id="GO:0005886">
    <property type="term" value="C:plasma membrane"/>
    <property type="evidence" value="ECO:0007669"/>
    <property type="project" value="TreeGrafter"/>
</dbReference>
<dbReference type="CDD" id="cd11484">
    <property type="entry name" value="SLC-NCS1sbd_CobB-like"/>
    <property type="match status" value="1"/>
</dbReference>
<feature type="transmembrane region" description="Helical" evidence="6">
    <location>
        <begin position="377"/>
        <end position="395"/>
    </location>
</feature>
<keyword evidence="3 6" id="KW-0812">Transmembrane</keyword>
<proteinExistence type="inferred from homology"/>
<keyword evidence="8" id="KW-1185">Reference proteome</keyword>
<accession>A6NT73</accession>
<evidence type="ECO:0000256" key="6">
    <source>
        <dbReference type="SAM" id="Phobius"/>
    </source>
</evidence>
<dbReference type="STRING" id="411467.BACCAP_01402"/>
<evidence type="ECO:0000313" key="7">
    <source>
        <dbReference type="EMBL" id="EDN00636.1"/>
    </source>
</evidence>
<feature type="transmembrane region" description="Helical" evidence="6">
    <location>
        <begin position="66"/>
        <end position="87"/>
    </location>
</feature>
<dbReference type="PANTHER" id="PTHR30569">
    <property type="entry name" value="CYTOSINE TRANSPORTER CODB"/>
    <property type="match status" value="1"/>
</dbReference>
<keyword evidence="4 6" id="KW-1133">Transmembrane helix</keyword>
<dbReference type="eggNOG" id="COG1457">
    <property type="taxonomic scope" value="Bacteria"/>
</dbReference>
<dbReference type="GO" id="GO:0015209">
    <property type="term" value="F:cytosine transmembrane transporter activity"/>
    <property type="evidence" value="ECO:0007669"/>
    <property type="project" value="InterPro"/>
</dbReference>
<dbReference type="OrthoDB" id="9787279at2"/>
<name>A6NT73_9FIRM</name>
<keyword evidence="5 6" id="KW-0472">Membrane</keyword>
<dbReference type="Gene3D" id="1.10.4160.10">
    <property type="entry name" value="Hydantoin permease"/>
    <property type="match status" value="1"/>
</dbReference>
<comment type="subcellular location">
    <subcellularLocation>
        <location evidence="1">Membrane</location>
        <topology evidence="1">Multi-pass membrane protein</topology>
    </subcellularLocation>
</comment>
<comment type="caution">
    <text evidence="7">The sequence shown here is derived from an EMBL/GenBank/DDBJ whole genome shotgun (WGS) entry which is preliminary data.</text>
</comment>
<protein>
    <submittedName>
        <fullName evidence="7">Cytosine permease</fullName>
    </submittedName>
</protein>
<feature type="transmembrane region" description="Helical" evidence="6">
    <location>
        <begin position="271"/>
        <end position="296"/>
    </location>
</feature>
<dbReference type="InterPro" id="IPR030191">
    <property type="entry name" value="CodB"/>
</dbReference>
<comment type="similarity">
    <text evidence="2">Belongs to the purine-cytosine permease (2.A.39) family.</text>
</comment>
<evidence type="ECO:0000256" key="5">
    <source>
        <dbReference type="ARBA" id="ARBA00023136"/>
    </source>
</evidence>
<dbReference type="PANTHER" id="PTHR30569:SF0">
    <property type="entry name" value="CYTOSINE PERMEASE"/>
    <property type="match status" value="1"/>
</dbReference>
<reference evidence="7 8" key="2">
    <citation type="submission" date="2007-06" db="EMBL/GenBank/DDBJ databases">
        <title>Draft genome sequence of Pseudoflavonifractor capillosus ATCC 29799.</title>
        <authorList>
            <person name="Sudarsanam P."/>
            <person name="Ley R."/>
            <person name="Guruge J."/>
            <person name="Turnbaugh P.J."/>
            <person name="Mahowald M."/>
            <person name="Liep D."/>
            <person name="Gordon J."/>
        </authorList>
    </citation>
    <scope>NUCLEOTIDE SEQUENCE [LARGE SCALE GENOMIC DNA]</scope>
    <source>
        <strain evidence="7 8">ATCC 29799</strain>
    </source>
</reference>
<gene>
    <name evidence="7" type="primary">codB</name>
    <name evidence="7" type="ORF">BACCAP_01402</name>
</gene>
<organism evidence="7 8">
    <name type="scientific">Pseudoflavonifractor capillosus ATCC 29799</name>
    <dbReference type="NCBI Taxonomy" id="411467"/>
    <lineage>
        <taxon>Bacteria</taxon>
        <taxon>Bacillati</taxon>
        <taxon>Bacillota</taxon>
        <taxon>Clostridia</taxon>
        <taxon>Eubacteriales</taxon>
        <taxon>Oscillospiraceae</taxon>
        <taxon>Pseudoflavonifractor</taxon>
    </lineage>
</organism>